<dbReference type="CDD" id="cd22268">
    <property type="entry name" value="DPBB_RlpA-like"/>
    <property type="match status" value="1"/>
</dbReference>
<dbReference type="Gene3D" id="2.40.40.10">
    <property type="entry name" value="RlpA-like domain"/>
    <property type="match status" value="1"/>
</dbReference>
<dbReference type="eggNOG" id="COG0797">
    <property type="taxonomic scope" value="Bacteria"/>
</dbReference>
<dbReference type="InterPro" id="IPR036908">
    <property type="entry name" value="RlpA-like_sf"/>
</dbReference>
<dbReference type="Pfam" id="PF03330">
    <property type="entry name" value="DPBB_1"/>
    <property type="match status" value="1"/>
</dbReference>
<comment type="function">
    <text evidence="3">Lytic transglycosylase with a strong preference for naked glycan strands that lack stem peptides.</text>
</comment>
<dbReference type="InterPro" id="IPR009009">
    <property type="entry name" value="RlpA-like_DPBB"/>
</dbReference>
<gene>
    <name evidence="3" type="primary">rlpA</name>
    <name evidence="7" type="ORF">Metal_0663</name>
</gene>
<reference evidence="7 8" key="1">
    <citation type="journal article" date="2013" name="Genome Announc.">
        <title>Genome Sequence of the Obligate Gammaproteobacterial Methanotroph Methylomicrobium album Strain BG8.</title>
        <authorList>
            <person name="Kits K.D."/>
            <person name="Kalyuzhnaya M.G."/>
            <person name="Klotz M.G."/>
            <person name="Jetten M.S."/>
            <person name="Op den Camp H.J."/>
            <person name="Vuilleumier S."/>
            <person name="Bringel F."/>
            <person name="Dispirito A.A."/>
            <person name="Murrell J.C."/>
            <person name="Bruce D."/>
            <person name="Cheng J.F."/>
            <person name="Copeland A."/>
            <person name="Goodwin L."/>
            <person name="Hauser L."/>
            <person name="Lajus A."/>
            <person name="Land M.L."/>
            <person name="Lapidus A."/>
            <person name="Lucas S."/>
            <person name="Medigue C."/>
            <person name="Pitluck S."/>
            <person name="Woyke T."/>
            <person name="Zeytun A."/>
            <person name="Stein L.Y."/>
        </authorList>
    </citation>
    <scope>NUCLEOTIDE SEQUENCE [LARGE SCALE GENOMIC DNA]</scope>
    <source>
        <strain evidence="7 8">BG8</strain>
    </source>
</reference>
<evidence type="ECO:0000256" key="2">
    <source>
        <dbReference type="ARBA" id="ARBA00023316"/>
    </source>
</evidence>
<evidence type="ECO:0000256" key="5">
    <source>
        <dbReference type="SAM" id="MobiDB-lite"/>
    </source>
</evidence>
<accession>H8GPP3</accession>
<organism evidence="7 8">
    <name type="scientific">Methylomicrobium album BG8</name>
    <dbReference type="NCBI Taxonomy" id="686340"/>
    <lineage>
        <taxon>Bacteria</taxon>
        <taxon>Pseudomonadati</taxon>
        <taxon>Pseudomonadota</taxon>
        <taxon>Gammaproteobacteria</taxon>
        <taxon>Methylococcales</taxon>
        <taxon>Methylococcaceae</taxon>
        <taxon>Methylomicrobium</taxon>
    </lineage>
</organism>
<dbReference type="AlphaFoldDB" id="H8GPP3"/>
<dbReference type="PANTHER" id="PTHR34183:SF1">
    <property type="entry name" value="ENDOLYTIC PEPTIDOGLYCAN TRANSGLYCOSYLASE RLPA"/>
    <property type="match status" value="1"/>
</dbReference>
<dbReference type="GO" id="GO:0000270">
    <property type="term" value="P:peptidoglycan metabolic process"/>
    <property type="evidence" value="ECO:0007669"/>
    <property type="project" value="UniProtKB-UniRule"/>
</dbReference>
<dbReference type="EC" id="4.2.2.-" evidence="3"/>
<dbReference type="PANTHER" id="PTHR34183">
    <property type="entry name" value="ENDOLYTIC PEPTIDOGLYCAN TRANSGLYCOSYLASE RLPA"/>
    <property type="match status" value="1"/>
</dbReference>
<name>H8GPP3_METAL</name>
<feature type="region of interest" description="Disordered" evidence="5">
    <location>
        <begin position="150"/>
        <end position="196"/>
    </location>
</feature>
<proteinExistence type="inferred from homology"/>
<evidence type="ECO:0000256" key="4">
    <source>
        <dbReference type="RuleBase" id="RU003495"/>
    </source>
</evidence>
<dbReference type="GO" id="GO:0071555">
    <property type="term" value="P:cell wall organization"/>
    <property type="evidence" value="ECO:0007669"/>
    <property type="project" value="UniProtKB-KW"/>
</dbReference>
<evidence type="ECO:0000259" key="6">
    <source>
        <dbReference type="Pfam" id="PF03330"/>
    </source>
</evidence>
<dbReference type="NCBIfam" id="TIGR00413">
    <property type="entry name" value="rlpA"/>
    <property type="match status" value="1"/>
</dbReference>
<feature type="domain" description="RlpA-like protein double-psi beta-barrel" evidence="6">
    <location>
        <begin position="55"/>
        <end position="143"/>
    </location>
</feature>
<keyword evidence="8" id="KW-1185">Reference proteome</keyword>
<feature type="compositionally biased region" description="Basic residues" evidence="5">
    <location>
        <begin position="153"/>
        <end position="163"/>
    </location>
</feature>
<dbReference type="STRING" id="686340.Metal_0663"/>
<sequence length="196" mass="21343">MKILNVKNVLLQGSLCALLSASPGLPGCTGKEEGEAASKTETKVQDAAPRKAHKEVGEASWYGPGFHGCKTASGEVFDQREMTAAHPELPLGTEVEVTNLENKKKVEVEINDRGPYAKDRVIDLSKAAAKKLGMKEQGVSTVKIETAEPVEKKIRRPRLRVKPGKSGPASHRRRYPRRGRRCPVSGKSGIHRETLA</sequence>
<keyword evidence="1 3" id="KW-0456">Lyase</keyword>
<dbReference type="SUPFAM" id="SSF50685">
    <property type="entry name" value="Barwin-like endoglucanases"/>
    <property type="match status" value="1"/>
</dbReference>
<protein>
    <recommendedName>
        <fullName evidence="3">Endolytic peptidoglycan transglycosylase RlpA</fullName>
        <ecNumber evidence="3">4.2.2.-</ecNumber>
    </recommendedName>
</protein>
<dbReference type="InterPro" id="IPR034718">
    <property type="entry name" value="RlpA"/>
</dbReference>
<dbReference type="HAMAP" id="MF_02071">
    <property type="entry name" value="RlpA"/>
    <property type="match status" value="1"/>
</dbReference>
<dbReference type="GO" id="GO:0008932">
    <property type="term" value="F:lytic endotransglycosylase activity"/>
    <property type="evidence" value="ECO:0007669"/>
    <property type="project" value="UniProtKB-UniRule"/>
</dbReference>
<evidence type="ECO:0000313" key="7">
    <source>
        <dbReference type="EMBL" id="EIC28505.1"/>
    </source>
</evidence>
<dbReference type="RefSeq" id="WP_005369598.1">
    <property type="nucleotide sequence ID" value="NZ_CM001475.1"/>
</dbReference>
<evidence type="ECO:0000313" key="8">
    <source>
        <dbReference type="Proteomes" id="UP000005090"/>
    </source>
</evidence>
<keyword evidence="7" id="KW-0449">Lipoprotein</keyword>
<dbReference type="InterPro" id="IPR012997">
    <property type="entry name" value="RplA"/>
</dbReference>
<evidence type="ECO:0000256" key="3">
    <source>
        <dbReference type="HAMAP-Rule" id="MF_02071"/>
    </source>
</evidence>
<dbReference type="EMBL" id="CM001475">
    <property type="protein sequence ID" value="EIC28505.1"/>
    <property type="molecule type" value="Genomic_DNA"/>
</dbReference>
<dbReference type="Proteomes" id="UP000005090">
    <property type="component" value="Chromosome"/>
</dbReference>
<evidence type="ECO:0000256" key="1">
    <source>
        <dbReference type="ARBA" id="ARBA00023239"/>
    </source>
</evidence>
<comment type="similarity">
    <text evidence="3 4">Belongs to the RlpA family.</text>
</comment>
<feature type="compositionally biased region" description="Basic residues" evidence="5">
    <location>
        <begin position="170"/>
        <end position="181"/>
    </location>
</feature>
<dbReference type="HOGENOM" id="CLU_042923_6_4_6"/>
<keyword evidence="2 3" id="KW-0961">Cell wall biogenesis/degradation</keyword>